<organism evidence="2 3">
    <name type="scientific">Amycolatopsis acidiphila</name>
    <dbReference type="NCBI Taxonomy" id="715473"/>
    <lineage>
        <taxon>Bacteria</taxon>
        <taxon>Bacillati</taxon>
        <taxon>Actinomycetota</taxon>
        <taxon>Actinomycetes</taxon>
        <taxon>Pseudonocardiales</taxon>
        <taxon>Pseudonocardiaceae</taxon>
        <taxon>Amycolatopsis</taxon>
    </lineage>
</organism>
<accession>A0A558ADV0</accession>
<dbReference type="EMBL" id="VJZA01000018">
    <property type="protein sequence ID" value="TVT22393.1"/>
    <property type="molecule type" value="Genomic_DNA"/>
</dbReference>
<dbReference type="OrthoDB" id="3422781at2"/>
<sequence>MTEPDVRGTVAAGFEPVRDEFAAILAGEGADLDAQVAACYRGELVVDLWAGTEATGESLLGIYSAGKGVAHLVVALLVQDGALDLDQRVSHYWPQFGAAGKREILLRELLSHQAGLVGVNSGFSMEELAEDQFVAERLGAQRPLWRPGSASGYHALVMAALSGEVVRRVTGATVQSLFATRLRDPYKLDLHLGLPADQEHRFLSAQPMVATPERLRDLAATATAPDSLNGIAFNRHHPENREVWELPNLPVVRSAGPASFGGIGTARALAKLYSAVIGTIDGLPPLLTPDTAAAFAQIQYAGWDLVLRQHKAWAVGFHPVSELYPSLGAGAFGHSGAGGQQALVDPRHELSYAFLRRRFLYPPQADADHNRILRALRAATETTR</sequence>
<reference evidence="2 3" key="1">
    <citation type="submission" date="2019-07" db="EMBL/GenBank/DDBJ databases">
        <title>New species of Amycolatopsis and Streptomyces.</title>
        <authorList>
            <person name="Duangmal K."/>
            <person name="Teo W.F.A."/>
            <person name="Lipun K."/>
        </authorList>
    </citation>
    <scope>NUCLEOTIDE SEQUENCE [LARGE SCALE GENOMIC DNA]</scope>
    <source>
        <strain evidence="2 3">JCM 30562</strain>
    </source>
</reference>
<dbReference type="Gene3D" id="3.40.710.10">
    <property type="entry name" value="DD-peptidase/beta-lactamase superfamily"/>
    <property type="match status" value="1"/>
</dbReference>
<dbReference type="PANTHER" id="PTHR43319">
    <property type="entry name" value="BETA-LACTAMASE-RELATED"/>
    <property type="match status" value="1"/>
</dbReference>
<dbReference type="AlphaFoldDB" id="A0A558ADV0"/>
<dbReference type="InterPro" id="IPR012338">
    <property type="entry name" value="Beta-lactam/transpept-like"/>
</dbReference>
<name>A0A558ADV0_9PSEU</name>
<dbReference type="InterPro" id="IPR001466">
    <property type="entry name" value="Beta-lactam-related"/>
</dbReference>
<feature type="domain" description="Beta-lactamase-related" evidence="1">
    <location>
        <begin position="34"/>
        <end position="374"/>
    </location>
</feature>
<dbReference type="SUPFAM" id="SSF56601">
    <property type="entry name" value="beta-lactamase/transpeptidase-like"/>
    <property type="match status" value="1"/>
</dbReference>
<proteinExistence type="predicted"/>
<dbReference type="Pfam" id="PF00144">
    <property type="entry name" value="Beta-lactamase"/>
    <property type="match status" value="1"/>
</dbReference>
<evidence type="ECO:0000259" key="1">
    <source>
        <dbReference type="Pfam" id="PF00144"/>
    </source>
</evidence>
<comment type="caution">
    <text evidence="2">The sequence shown here is derived from an EMBL/GenBank/DDBJ whole genome shotgun (WGS) entry which is preliminary data.</text>
</comment>
<dbReference type="RefSeq" id="WP_144638127.1">
    <property type="nucleotide sequence ID" value="NZ_BNAX01000020.1"/>
</dbReference>
<dbReference type="InterPro" id="IPR052907">
    <property type="entry name" value="Beta-lactamase/esterase"/>
</dbReference>
<gene>
    <name evidence="2" type="ORF">FNH06_13440</name>
</gene>
<dbReference type="PANTHER" id="PTHR43319:SF3">
    <property type="entry name" value="BETA-LACTAMASE-RELATED DOMAIN-CONTAINING PROTEIN"/>
    <property type="match status" value="1"/>
</dbReference>
<keyword evidence="3" id="KW-1185">Reference proteome</keyword>
<protein>
    <submittedName>
        <fullName evidence="2">Beta-lactamase family protein</fullName>
    </submittedName>
</protein>
<evidence type="ECO:0000313" key="2">
    <source>
        <dbReference type="EMBL" id="TVT22393.1"/>
    </source>
</evidence>
<dbReference type="Proteomes" id="UP000318578">
    <property type="component" value="Unassembled WGS sequence"/>
</dbReference>
<evidence type="ECO:0000313" key="3">
    <source>
        <dbReference type="Proteomes" id="UP000318578"/>
    </source>
</evidence>